<gene>
    <name evidence="2" type="ORF">HMPREF0762_01869</name>
</gene>
<evidence type="ECO:0000256" key="1">
    <source>
        <dbReference type="SAM" id="MobiDB-lite"/>
    </source>
</evidence>
<accession>D0WJ44</accession>
<dbReference type="AlphaFoldDB" id="D0WJ44"/>
<dbReference type="EMBL" id="ACUX02000019">
    <property type="protein sequence ID" value="EEZ60392.1"/>
    <property type="molecule type" value="Genomic_DNA"/>
</dbReference>
<protein>
    <submittedName>
        <fullName evidence="2">Uncharacterized protein</fullName>
    </submittedName>
</protein>
<proteinExistence type="predicted"/>
<reference evidence="2" key="1">
    <citation type="submission" date="2009-10" db="EMBL/GenBank/DDBJ databases">
        <authorList>
            <person name="Weinstock G."/>
            <person name="Sodergren E."/>
            <person name="Clifton S."/>
            <person name="Fulton L."/>
            <person name="Fulton B."/>
            <person name="Courtney L."/>
            <person name="Fronick C."/>
            <person name="Harrison M."/>
            <person name="Strong C."/>
            <person name="Farmer C."/>
            <person name="Delahaunty K."/>
            <person name="Markovic C."/>
            <person name="Hall O."/>
            <person name="Minx P."/>
            <person name="Tomlinson C."/>
            <person name="Mitreva M."/>
            <person name="Nelson J."/>
            <person name="Hou S."/>
            <person name="Wollam A."/>
            <person name="Pepin K.H."/>
            <person name="Johnson M."/>
            <person name="Bhonagiri V."/>
            <person name="Nash W.E."/>
            <person name="Warren W."/>
            <person name="Chinwalla A."/>
            <person name="Mardis E.R."/>
            <person name="Wilson R.K."/>
        </authorList>
    </citation>
    <scope>NUCLEOTIDE SEQUENCE [LARGE SCALE GENOMIC DNA]</scope>
    <source>
        <strain evidence="2">ATCC 700122</strain>
    </source>
</reference>
<feature type="compositionally biased region" description="Low complexity" evidence="1">
    <location>
        <begin position="1"/>
        <end position="17"/>
    </location>
</feature>
<comment type="caution">
    <text evidence="2">The sequence shown here is derived from an EMBL/GenBank/DDBJ whole genome shotgun (WGS) entry which is preliminary data.</text>
</comment>
<evidence type="ECO:0000313" key="2">
    <source>
        <dbReference type="EMBL" id="EEZ60392.1"/>
    </source>
</evidence>
<dbReference type="HOGENOM" id="CLU_2939354_0_0_11"/>
<keyword evidence="3" id="KW-1185">Reference proteome</keyword>
<sequence length="60" mass="6677">MRRRSASASPNAAPRSATPFRVRRAPAQAGALFHASRRSRTMQRERNAAMAILRVQEGSR</sequence>
<evidence type="ECO:0000313" key="3">
    <source>
        <dbReference type="Proteomes" id="UP000006001"/>
    </source>
</evidence>
<organism evidence="2 3">
    <name type="scientific">Slackia exigua (strain ATCC 700122 / DSM 15923 / CIP 105133 / JCM 11022 / KCTC 5966 / S-7)</name>
    <dbReference type="NCBI Taxonomy" id="649764"/>
    <lineage>
        <taxon>Bacteria</taxon>
        <taxon>Bacillati</taxon>
        <taxon>Actinomycetota</taxon>
        <taxon>Coriobacteriia</taxon>
        <taxon>Eggerthellales</taxon>
        <taxon>Eggerthellaceae</taxon>
        <taxon>Slackia</taxon>
    </lineage>
</organism>
<name>D0WJ44_SLAES</name>
<dbReference type="STRING" id="649764.HMPREF0762_01869"/>
<feature type="region of interest" description="Disordered" evidence="1">
    <location>
        <begin position="1"/>
        <end position="25"/>
    </location>
</feature>
<dbReference type="Proteomes" id="UP000006001">
    <property type="component" value="Unassembled WGS sequence"/>
</dbReference>